<feature type="transmembrane region" description="Helical" evidence="4">
    <location>
        <begin position="12"/>
        <end position="32"/>
    </location>
</feature>
<dbReference type="Gene3D" id="1.20.5.1930">
    <property type="match status" value="1"/>
</dbReference>
<evidence type="ECO:0000256" key="4">
    <source>
        <dbReference type="SAM" id="Phobius"/>
    </source>
</evidence>
<sequence>MRAVKTTSNILAFLRVSLHVLVAVLLLVGLLGVQHSRVPALTVCLAALFSGLYLAGTVMHHRGRDIRPGTGAAWLGIVAALWVALVWTSPDFAWLEFPLVMLACYLLPTPLGIAASLAAGAFTVAVMAPETGIGGIIGPTIGTLVAVVASFAYQALRGEAEHYKLIAARLEATQMELAESQYQAGALQERTRLAREVHDTMAQGLSSIVLFGRVAAGHLESGNPARREKAQEILGTIVDTASENLSEARRFVAANSPEAAPLSDRLEALAASARSRQKAIDSPLDLTLVAPGADQITGEAADVVERVVREGVSNIVRHSHAGKAVVTVEKLGNVATVDVFDDGSGVKRPAGHGLTGLRARVAEVGGTLELESSPRGTVLAARIPLED</sequence>
<evidence type="ECO:0000259" key="5">
    <source>
        <dbReference type="SMART" id="SM00387"/>
    </source>
</evidence>
<dbReference type="SUPFAM" id="SSF55874">
    <property type="entry name" value="ATPase domain of HSP90 chaperone/DNA topoisomerase II/histidine kinase"/>
    <property type="match status" value="1"/>
</dbReference>
<evidence type="ECO:0000313" key="7">
    <source>
        <dbReference type="Proteomes" id="UP000186292"/>
    </source>
</evidence>
<reference evidence="7" key="1">
    <citation type="submission" date="2017-01" db="EMBL/GenBank/DDBJ databases">
        <authorList>
            <person name="Varghese N."/>
            <person name="Submissions S."/>
        </authorList>
    </citation>
    <scope>NUCLEOTIDE SEQUENCE [LARGE SCALE GENOMIC DNA]</scope>
    <source>
        <strain evidence="7">DSM 44531</strain>
    </source>
</reference>
<keyword evidence="2 6" id="KW-0418">Kinase</keyword>
<dbReference type="GO" id="GO:0046983">
    <property type="term" value="F:protein dimerization activity"/>
    <property type="evidence" value="ECO:0007669"/>
    <property type="project" value="InterPro"/>
</dbReference>
<dbReference type="PANTHER" id="PTHR24421">
    <property type="entry name" value="NITRATE/NITRITE SENSOR PROTEIN NARX-RELATED"/>
    <property type="match status" value="1"/>
</dbReference>
<evidence type="ECO:0000313" key="6">
    <source>
        <dbReference type="EMBL" id="SIS39471.1"/>
    </source>
</evidence>
<accession>A0A1N7IR76</accession>
<dbReference type="EMBL" id="FTOF01000001">
    <property type="protein sequence ID" value="SIS39471.1"/>
    <property type="molecule type" value="Genomic_DNA"/>
</dbReference>
<feature type="transmembrane region" description="Helical" evidence="4">
    <location>
        <begin position="133"/>
        <end position="153"/>
    </location>
</feature>
<proteinExistence type="predicted"/>
<dbReference type="CDD" id="cd16917">
    <property type="entry name" value="HATPase_UhpB-NarQ-NarX-like"/>
    <property type="match status" value="1"/>
</dbReference>
<feature type="transmembrane region" description="Helical" evidence="4">
    <location>
        <begin position="38"/>
        <end position="59"/>
    </location>
</feature>
<feature type="domain" description="Histidine kinase/HSP90-like ATPase" evidence="5">
    <location>
        <begin position="299"/>
        <end position="387"/>
    </location>
</feature>
<keyword evidence="3" id="KW-0902">Two-component regulatory system</keyword>
<keyword evidence="7" id="KW-1185">Reference proteome</keyword>
<dbReference type="Gene3D" id="3.30.565.10">
    <property type="entry name" value="Histidine kinase-like ATPase, C-terminal domain"/>
    <property type="match status" value="1"/>
</dbReference>
<name>A0A1N7IR76_9CORY</name>
<dbReference type="Pfam" id="PF07730">
    <property type="entry name" value="HisKA_3"/>
    <property type="match status" value="1"/>
</dbReference>
<feature type="transmembrane region" description="Helical" evidence="4">
    <location>
        <begin position="71"/>
        <end position="88"/>
    </location>
</feature>
<dbReference type="PIRSF" id="PIRSF037434">
    <property type="entry name" value="STHK_ChrS"/>
    <property type="match status" value="1"/>
</dbReference>
<evidence type="ECO:0000256" key="1">
    <source>
        <dbReference type="ARBA" id="ARBA00022679"/>
    </source>
</evidence>
<dbReference type="InterPro" id="IPR017205">
    <property type="entry name" value="Sig_transdc_His_kinase_ChrS"/>
</dbReference>
<dbReference type="SMART" id="SM00387">
    <property type="entry name" value="HATPase_c"/>
    <property type="match status" value="1"/>
</dbReference>
<dbReference type="STRING" id="1161099.SAMN05444817_101339"/>
<dbReference type="InterPro" id="IPR036890">
    <property type="entry name" value="HATPase_C_sf"/>
</dbReference>
<evidence type="ECO:0000256" key="3">
    <source>
        <dbReference type="ARBA" id="ARBA00023012"/>
    </source>
</evidence>
<feature type="transmembrane region" description="Helical" evidence="4">
    <location>
        <begin position="100"/>
        <end position="126"/>
    </location>
</feature>
<keyword evidence="4" id="KW-0472">Membrane</keyword>
<dbReference type="InterPro" id="IPR003594">
    <property type="entry name" value="HATPase_dom"/>
</dbReference>
<dbReference type="Proteomes" id="UP000186292">
    <property type="component" value="Unassembled WGS sequence"/>
</dbReference>
<protein>
    <submittedName>
        <fullName evidence="6">Signal transduction histidine kinase</fullName>
    </submittedName>
</protein>
<dbReference type="GO" id="GO:0016020">
    <property type="term" value="C:membrane"/>
    <property type="evidence" value="ECO:0007669"/>
    <property type="project" value="InterPro"/>
</dbReference>
<dbReference type="GO" id="GO:0000155">
    <property type="term" value="F:phosphorelay sensor kinase activity"/>
    <property type="evidence" value="ECO:0007669"/>
    <property type="project" value="InterPro"/>
</dbReference>
<keyword evidence="4" id="KW-1133">Transmembrane helix</keyword>
<dbReference type="Pfam" id="PF02518">
    <property type="entry name" value="HATPase_c"/>
    <property type="match status" value="1"/>
</dbReference>
<keyword evidence="4" id="KW-0812">Transmembrane</keyword>
<organism evidence="6 7">
    <name type="scientific">Corynebacterium appendicis CIP 107643</name>
    <dbReference type="NCBI Taxonomy" id="1161099"/>
    <lineage>
        <taxon>Bacteria</taxon>
        <taxon>Bacillati</taxon>
        <taxon>Actinomycetota</taxon>
        <taxon>Actinomycetes</taxon>
        <taxon>Mycobacteriales</taxon>
        <taxon>Corynebacteriaceae</taxon>
        <taxon>Corynebacterium</taxon>
    </lineage>
</organism>
<dbReference type="InterPro" id="IPR011712">
    <property type="entry name" value="Sig_transdc_His_kin_sub3_dim/P"/>
</dbReference>
<dbReference type="InterPro" id="IPR050482">
    <property type="entry name" value="Sensor_HK_TwoCompSys"/>
</dbReference>
<dbReference type="AlphaFoldDB" id="A0A1N7IR76"/>
<gene>
    <name evidence="6" type="ORF">SAMN05444817_101339</name>
</gene>
<evidence type="ECO:0000256" key="2">
    <source>
        <dbReference type="ARBA" id="ARBA00022777"/>
    </source>
</evidence>
<keyword evidence="1" id="KW-0808">Transferase</keyword>